<name>A0A2U9C413_SCOMX</name>
<feature type="compositionally biased region" description="Low complexity" evidence="4">
    <location>
        <begin position="339"/>
        <end position="351"/>
    </location>
</feature>
<dbReference type="GO" id="GO:0035591">
    <property type="term" value="F:signaling adaptor activity"/>
    <property type="evidence" value="ECO:0007669"/>
    <property type="project" value="InterPro"/>
</dbReference>
<dbReference type="OrthoDB" id="6086001at2759"/>
<dbReference type="Proteomes" id="UP000246464">
    <property type="component" value="Chromosome 12"/>
</dbReference>
<dbReference type="Gene3D" id="3.30.505.10">
    <property type="entry name" value="SH2 domain"/>
    <property type="match status" value="1"/>
</dbReference>
<dbReference type="STRING" id="52904.ENSSMAP00000030350"/>
<dbReference type="InterPro" id="IPR011993">
    <property type="entry name" value="PH-like_dom_sf"/>
</dbReference>
<gene>
    <name evidence="7" type="ORF">SMAX5B_017647</name>
</gene>
<dbReference type="PANTHER" id="PTHR16186">
    <property type="entry name" value="SIGNAL-TRANSDUCING ADAPTOR PROTEIN-RELATED"/>
    <property type="match status" value="1"/>
</dbReference>
<dbReference type="InterPro" id="IPR000980">
    <property type="entry name" value="SH2"/>
</dbReference>
<dbReference type="PROSITE" id="PS50001">
    <property type="entry name" value="SH2"/>
    <property type="match status" value="1"/>
</dbReference>
<protein>
    <submittedName>
        <fullName evidence="7">Putative signal-transducing adaptor protein 2-like</fullName>
    </submittedName>
</protein>
<evidence type="ECO:0000256" key="2">
    <source>
        <dbReference type="ARBA" id="ARBA00022999"/>
    </source>
</evidence>
<dbReference type="Gene3D" id="2.30.29.30">
    <property type="entry name" value="Pleckstrin-homology domain (PH domain)/Phosphotyrosine-binding domain (PTB)"/>
    <property type="match status" value="1"/>
</dbReference>
<evidence type="ECO:0000256" key="4">
    <source>
        <dbReference type="SAM" id="MobiDB-lite"/>
    </source>
</evidence>
<dbReference type="Pfam" id="PF00169">
    <property type="entry name" value="PH"/>
    <property type="match status" value="1"/>
</dbReference>
<evidence type="ECO:0000256" key="1">
    <source>
        <dbReference type="ARBA" id="ARBA00022553"/>
    </source>
</evidence>
<dbReference type="SMART" id="SM00252">
    <property type="entry name" value="SH2"/>
    <property type="match status" value="1"/>
</dbReference>
<proteinExistence type="predicted"/>
<evidence type="ECO:0000259" key="6">
    <source>
        <dbReference type="PROSITE" id="PS50003"/>
    </source>
</evidence>
<evidence type="ECO:0000259" key="5">
    <source>
        <dbReference type="PROSITE" id="PS50001"/>
    </source>
</evidence>
<keyword evidence="8" id="KW-1185">Reference proteome</keyword>
<dbReference type="AlphaFoldDB" id="A0A2U9C413"/>
<accession>A0A2U9C413</accession>
<dbReference type="InterPro" id="IPR039111">
    <property type="entry name" value="STAP1/STAP2"/>
</dbReference>
<evidence type="ECO:0000256" key="3">
    <source>
        <dbReference type="PROSITE-ProRule" id="PRU00191"/>
    </source>
</evidence>
<sequence length="383" mass="43266">MARRTGRQRSQLPTCYYEGYLEKRSFKDKTSRKLWTCLCGNMLFFFNEKRDADYIEKVDLRGMISVTDDSSLDRNLDAARIILKMQDGNIKFTAPNTEARELWKGYILSVSELSVPPSLNLLPGQFHMLQEAVDKETERLKHVDPPEVTSSPYINLQVNFPPCYHSVSRLEAELLLEKECKRGNMLLRPGSKGTSFSVTTRQDHDGAIFSHYRVTGKQEGGFSIDVDNPVPCATLSDVINHLVEKTDGALVPLIIEEEYEKNIFFIRSDNENGEKSVEQALSNPRRSLPPKPDTLKIKTPVRAPTPVEVEEKERETEEDPAAALSQQKKPPVPAPRKFTLSTSTHSATSSTNRDLRSRSHTDPLGQTISELKLKFGQKAKCPE</sequence>
<reference evidence="7 8" key="1">
    <citation type="submission" date="2017-12" db="EMBL/GenBank/DDBJ databases">
        <title>Integrating genomic resources of turbot (Scophthalmus maximus) in depth evaluation of genetic and physical mapping variation across individuals.</title>
        <authorList>
            <person name="Martinez P."/>
        </authorList>
    </citation>
    <scope>NUCLEOTIDE SEQUENCE [LARGE SCALE GENOMIC DNA]</scope>
</reference>
<feature type="region of interest" description="Disordered" evidence="4">
    <location>
        <begin position="273"/>
        <end position="383"/>
    </location>
</feature>
<dbReference type="PANTHER" id="PTHR16186:SF11">
    <property type="entry name" value="SIGNAL-TRANSDUCING ADAPTOR PROTEIN 2"/>
    <property type="match status" value="1"/>
</dbReference>
<dbReference type="SUPFAM" id="SSF55550">
    <property type="entry name" value="SH2 domain"/>
    <property type="match status" value="1"/>
</dbReference>
<dbReference type="SUPFAM" id="SSF50729">
    <property type="entry name" value="PH domain-like"/>
    <property type="match status" value="1"/>
</dbReference>
<dbReference type="InterPro" id="IPR001849">
    <property type="entry name" value="PH_domain"/>
</dbReference>
<dbReference type="InterPro" id="IPR036860">
    <property type="entry name" value="SH2_dom_sf"/>
</dbReference>
<keyword evidence="1" id="KW-0597">Phosphoprotein</keyword>
<evidence type="ECO:0000313" key="8">
    <source>
        <dbReference type="Proteomes" id="UP000246464"/>
    </source>
</evidence>
<organism evidence="7 8">
    <name type="scientific">Scophthalmus maximus</name>
    <name type="common">Turbot</name>
    <name type="synonym">Psetta maxima</name>
    <dbReference type="NCBI Taxonomy" id="52904"/>
    <lineage>
        <taxon>Eukaryota</taxon>
        <taxon>Metazoa</taxon>
        <taxon>Chordata</taxon>
        <taxon>Craniata</taxon>
        <taxon>Vertebrata</taxon>
        <taxon>Euteleostomi</taxon>
        <taxon>Actinopterygii</taxon>
        <taxon>Neopterygii</taxon>
        <taxon>Teleostei</taxon>
        <taxon>Neoteleostei</taxon>
        <taxon>Acanthomorphata</taxon>
        <taxon>Carangaria</taxon>
        <taxon>Pleuronectiformes</taxon>
        <taxon>Pleuronectoidei</taxon>
        <taxon>Scophthalmidae</taxon>
        <taxon>Scophthalmus</taxon>
    </lineage>
</organism>
<dbReference type="PROSITE" id="PS50003">
    <property type="entry name" value="PH_DOMAIN"/>
    <property type="match status" value="1"/>
</dbReference>
<feature type="domain" description="PH" evidence="6">
    <location>
        <begin position="14"/>
        <end position="112"/>
    </location>
</feature>
<feature type="domain" description="SH2" evidence="5">
    <location>
        <begin position="153"/>
        <end position="257"/>
    </location>
</feature>
<dbReference type="SMART" id="SM00233">
    <property type="entry name" value="PH"/>
    <property type="match status" value="1"/>
</dbReference>
<keyword evidence="2 3" id="KW-0727">SH2 domain</keyword>
<evidence type="ECO:0000313" key="7">
    <source>
        <dbReference type="EMBL" id="AWP11345.1"/>
    </source>
</evidence>
<dbReference type="EMBL" id="CP026254">
    <property type="protein sequence ID" value="AWP11345.1"/>
    <property type="molecule type" value="Genomic_DNA"/>
</dbReference>
<dbReference type="CDD" id="cd13268">
    <property type="entry name" value="PH_Brdg1"/>
    <property type="match status" value="1"/>
</dbReference>